<accession>R2QED0</accession>
<comment type="caution">
    <text evidence="1">The sequence shown here is derived from an EMBL/GenBank/DDBJ whole genome shotgun (WGS) entry which is preliminary data.</text>
</comment>
<dbReference type="Proteomes" id="UP000013782">
    <property type="component" value="Unassembled WGS sequence"/>
</dbReference>
<evidence type="ECO:0000313" key="1">
    <source>
        <dbReference type="EMBL" id="EOH94847.1"/>
    </source>
</evidence>
<reference evidence="1 2" key="1">
    <citation type="submission" date="2013-02" db="EMBL/GenBank/DDBJ databases">
        <title>The Genome Sequence of Enterococcus pallens BAA-351.</title>
        <authorList>
            <consortium name="The Broad Institute Genome Sequencing Platform"/>
            <consortium name="The Broad Institute Genome Sequencing Center for Infectious Disease"/>
            <person name="Earl A.M."/>
            <person name="Gilmore M.S."/>
            <person name="Lebreton F."/>
            <person name="Walker B."/>
            <person name="Young S.K."/>
            <person name="Zeng Q."/>
            <person name="Gargeya S."/>
            <person name="Fitzgerald M."/>
            <person name="Haas B."/>
            <person name="Abouelleil A."/>
            <person name="Alvarado L."/>
            <person name="Arachchi H.M."/>
            <person name="Berlin A.M."/>
            <person name="Chapman S.B."/>
            <person name="Dewar J."/>
            <person name="Goldberg J."/>
            <person name="Griggs A."/>
            <person name="Gujja S."/>
            <person name="Hansen M."/>
            <person name="Howarth C."/>
            <person name="Imamovic A."/>
            <person name="Larimer J."/>
            <person name="McCowan C."/>
            <person name="Murphy C."/>
            <person name="Neiman D."/>
            <person name="Pearson M."/>
            <person name="Priest M."/>
            <person name="Roberts A."/>
            <person name="Saif S."/>
            <person name="Shea T."/>
            <person name="Sisk P."/>
            <person name="Sykes S."/>
            <person name="Wortman J."/>
            <person name="Nusbaum C."/>
            <person name="Birren B."/>
        </authorList>
    </citation>
    <scope>NUCLEOTIDE SEQUENCE [LARGE SCALE GENOMIC DNA]</scope>
    <source>
        <strain evidence="1 2">ATCC BAA-351</strain>
    </source>
</reference>
<proteinExistence type="predicted"/>
<dbReference type="HOGENOM" id="CLU_166703_0_0_9"/>
<dbReference type="EMBL" id="AJAQ01000014">
    <property type="protein sequence ID" value="EOH94847.1"/>
    <property type="molecule type" value="Genomic_DNA"/>
</dbReference>
<dbReference type="RefSeq" id="WP_010756766.1">
    <property type="nucleotide sequence ID" value="NZ_ASWD01000006.1"/>
</dbReference>
<evidence type="ECO:0000313" key="2">
    <source>
        <dbReference type="Proteomes" id="UP000013782"/>
    </source>
</evidence>
<name>R2QED0_9ENTE</name>
<sequence>MYPLAVESGIPATEYWAMTFEEIMVQVQANKKVRERDMRDKAIMDYKLAQLNAYSFNDPKKMPKLDEFYGLENDQVNESLDGSEKPQSELSAEERKWLKQKADMMQVAAAIKRTNARKREGG</sequence>
<organism evidence="1 2">
    <name type="scientific">Enterococcus pallens ATCC BAA-351</name>
    <dbReference type="NCBI Taxonomy" id="1158607"/>
    <lineage>
        <taxon>Bacteria</taxon>
        <taxon>Bacillati</taxon>
        <taxon>Bacillota</taxon>
        <taxon>Bacilli</taxon>
        <taxon>Lactobacillales</taxon>
        <taxon>Enterococcaceae</taxon>
        <taxon>Enterococcus</taxon>
    </lineage>
</organism>
<dbReference type="PATRIC" id="fig|1158607.3.peg.1733"/>
<gene>
    <name evidence="1" type="ORF">UAU_01769</name>
</gene>
<dbReference type="AlphaFoldDB" id="R2QED0"/>
<protein>
    <submittedName>
        <fullName evidence="1">Uncharacterized protein</fullName>
    </submittedName>
</protein>
<dbReference type="STRING" id="160454.RV10_GL004118"/>
<dbReference type="OrthoDB" id="2242465at2"/>
<dbReference type="eggNOG" id="ENOG5030AEA">
    <property type="taxonomic scope" value="Bacteria"/>
</dbReference>
<keyword evidence="2" id="KW-1185">Reference proteome</keyword>